<dbReference type="InterPro" id="IPR003136">
    <property type="entry name" value="Cytidylate_kin"/>
</dbReference>
<accession>A0A1G9G4A4</accession>
<dbReference type="GO" id="GO:0036430">
    <property type="term" value="F:CMP kinase activity"/>
    <property type="evidence" value="ECO:0007669"/>
    <property type="project" value="RHEA"/>
</dbReference>
<dbReference type="OrthoDB" id="9807434at2"/>
<feature type="binding site" evidence="8">
    <location>
        <begin position="9"/>
        <end position="17"/>
    </location>
    <ligand>
        <name>ATP</name>
        <dbReference type="ChEBI" id="CHEBI:30616"/>
    </ligand>
</feature>
<feature type="compositionally biased region" description="Basic and acidic residues" evidence="9">
    <location>
        <begin position="157"/>
        <end position="166"/>
    </location>
</feature>
<name>A0A1G9G4A4_9RHOB</name>
<keyword evidence="2 8" id="KW-0808">Transferase</keyword>
<gene>
    <name evidence="8" type="primary">cmk</name>
    <name evidence="11" type="ORF">SAMN04488026_106113</name>
</gene>
<evidence type="ECO:0000256" key="6">
    <source>
        <dbReference type="ARBA" id="ARBA00047615"/>
    </source>
</evidence>
<comment type="subcellular location">
    <subcellularLocation>
        <location evidence="8">Cytoplasm</location>
    </subcellularLocation>
</comment>
<comment type="catalytic activity">
    <reaction evidence="7 8">
        <text>CMP + ATP = CDP + ADP</text>
        <dbReference type="Rhea" id="RHEA:11600"/>
        <dbReference type="ChEBI" id="CHEBI:30616"/>
        <dbReference type="ChEBI" id="CHEBI:58069"/>
        <dbReference type="ChEBI" id="CHEBI:60377"/>
        <dbReference type="ChEBI" id="CHEBI:456216"/>
        <dbReference type="EC" id="2.7.4.25"/>
    </reaction>
</comment>
<sequence>MSLTVAIDGPAAAGKGTIARAVAAHFGFAHLDTGLLYRAVGRRVLDGMDPIEAAQTLRSEHFADADVLRMPDVAQAASQVAAMPEVRAALVSFQRAFARRQGGAVLDGRDIGTVICPDAEVKLFVTATDEVRARRRYEELLGKGQKVTLEEVAADLARRDQRDSGRKTAPMTPANDAQLFDTTTMSIDEAVAKAIAAVEAAQG</sequence>
<comment type="similarity">
    <text evidence="1 8">Belongs to the cytidylate kinase family. Type 1 subfamily.</text>
</comment>
<evidence type="ECO:0000256" key="7">
    <source>
        <dbReference type="ARBA" id="ARBA00048478"/>
    </source>
</evidence>
<dbReference type="InterPro" id="IPR027417">
    <property type="entry name" value="P-loop_NTPase"/>
</dbReference>
<dbReference type="InterPro" id="IPR011994">
    <property type="entry name" value="Cytidylate_kinase_dom"/>
</dbReference>
<protein>
    <recommendedName>
        <fullName evidence="8">Cytidylate kinase</fullName>
        <shortName evidence="8">CK</shortName>
        <ecNumber evidence="8">2.7.4.25</ecNumber>
    </recommendedName>
    <alternativeName>
        <fullName evidence="8">Cytidine monophosphate kinase</fullName>
        <shortName evidence="8">CMP kinase</shortName>
    </alternativeName>
</protein>
<evidence type="ECO:0000256" key="8">
    <source>
        <dbReference type="HAMAP-Rule" id="MF_00238"/>
    </source>
</evidence>
<dbReference type="SUPFAM" id="SSF52540">
    <property type="entry name" value="P-loop containing nucleoside triphosphate hydrolases"/>
    <property type="match status" value="1"/>
</dbReference>
<keyword evidence="12" id="KW-1185">Reference proteome</keyword>
<evidence type="ECO:0000256" key="5">
    <source>
        <dbReference type="ARBA" id="ARBA00022840"/>
    </source>
</evidence>
<dbReference type="Proteomes" id="UP000199382">
    <property type="component" value="Unassembled WGS sequence"/>
</dbReference>
<proteinExistence type="inferred from homology"/>
<evidence type="ECO:0000313" key="11">
    <source>
        <dbReference type="EMBL" id="SDK95479.1"/>
    </source>
</evidence>
<comment type="catalytic activity">
    <reaction evidence="6 8">
        <text>dCMP + ATP = dCDP + ADP</text>
        <dbReference type="Rhea" id="RHEA:25094"/>
        <dbReference type="ChEBI" id="CHEBI:30616"/>
        <dbReference type="ChEBI" id="CHEBI:57566"/>
        <dbReference type="ChEBI" id="CHEBI:58593"/>
        <dbReference type="ChEBI" id="CHEBI:456216"/>
        <dbReference type="EC" id="2.7.4.25"/>
    </reaction>
</comment>
<keyword evidence="4 8" id="KW-0418">Kinase</keyword>
<dbReference type="GO" id="GO:0036431">
    <property type="term" value="F:dCMP kinase activity"/>
    <property type="evidence" value="ECO:0007669"/>
    <property type="project" value="InterPro"/>
</dbReference>
<dbReference type="EMBL" id="FNEK01000061">
    <property type="protein sequence ID" value="SDK95479.1"/>
    <property type="molecule type" value="Genomic_DNA"/>
</dbReference>
<evidence type="ECO:0000256" key="9">
    <source>
        <dbReference type="SAM" id="MobiDB-lite"/>
    </source>
</evidence>
<evidence type="ECO:0000256" key="1">
    <source>
        <dbReference type="ARBA" id="ARBA00009427"/>
    </source>
</evidence>
<dbReference type="HAMAP" id="MF_00238">
    <property type="entry name" value="Cytidyl_kinase_type1"/>
    <property type="match status" value="1"/>
</dbReference>
<keyword evidence="3 8" id="KW-0547">Nucleotide-binding</keyword>
<dbReference type="STRING" id="571298.SAMN04488026_106113"/>
<dbReference type="Pfam" id="PF02224">
    <property type="entry name" value="Cytidylate_kin"/>
    <property type="match status" value="1"/>
</dbReference>
<evidence type="ECO:0000256" key="4">
    <source>
        <dbReference type="ARBA" id="ARBA00022777"/>
    </source>
</evidence>
<feature type="domain" description="Cytidylate kinase" evidence="10">
    <location>
        <begin position="5"/>
        <end position="199"/>
    </location>
</feature>
<organism evidence="11 12">
    <name type="scientific">Aliiruegeria lutimaris</name>
    <dbReference type="NCBI Taxonomy" id="571298"/>
    <lineage>
        <taxon>Bacteria</taxon>
        <taxon>Pseudomonadati</taxon>
        <taxon>Pseudomonadota</taxon>
        <taxon>Alphaproteobacteria</taxon>
        <taxon>Rhodobacterales</taxon>
        <taxon>Roseobacteraceae</taxon>
        <taxon>Aliiruegeria</taxon>
    </lineage>
</organism>
<dbReference type="GO" id="GO:0005524">
    <property type="term" value="F:ATP binding"/>
    <property type="evidence" value="ECO:0007669"/>
    <property type="project" value="UniProtKB-UniRule"/>
</dbReference>
<feature type="region of interest" description="Disordered" evidence="9">
    <location>
        <begin position="157"/>
        <end position="177"/>
    </location>
</feature>
<reference evidence="11 12" key="1">
    <citation type="submission" date="2016-10" db="EMBL/GenBank/DDBJ databases">
        <authorList>
            <person name="de Groot N.N."/>
        </authorList>
    </citation>
    <scope>NUCLEOTIDE SEQUENCE [LARGE SCALE GENOMIC DNA]</scope>
    <source>
        <strain evidence="11 12">DSM 25294</strain>
    </source>
</reference>
<dbReference type="RefSeq" id="WP_093161969.1">
    <property type="nucleotide sequence ID" value="NZ_FNEK01000061.1"/>
</dbReference>
<dbReference type="GO" id="GO:0006220">
    <property type="term" value="P:pyrimidine nucleotide metabolic process"/>
    <property type="evidence" value="ECO:0007669"/>
    <property type="project" value="UniProtKB-UniRule"/>
</dbReference>
<dbReference type="GO" id="GO:0005737">
    <property type="term" value="C:cytoplasm"/>
    <property type="evidence" value="ECO:0007669"/>
    <property type="project" value="UniProtKB-SubCell"/>
</dbReference>
<dbReference type="AlphaFoldDB" id="A0A1G9G4A4"/>
<dbReference type="CDD" id="cd02020">
    <property type="entry name" value="CMPK"/>
    <property type="match status" value="1"/>
</dbReference>
<keyword evidence="5 8" id="KW-0067">ATP-binding</keyword>
<keyword evidence="8" id="KW-0963">Cytoplasm</keyword>
<dbReference type="EC" id="2.7.4.25" evidence="8"/>
<evidence type="ECO:0000313" key="12">
    <source>
        <dbReference type="Proteomes" id="UP000199382"/>
    </source>
</evidence>
<evidence type="ECO:0000259" key="10">
    <source>
        <dbReference type="Pfam" id="PF02224"/>
    </source>
</evidence>
<dbReference type="Gene3D" id="3.40.50.300">
    <property type="entry name" value="P-loop containing nucleotide triphosphate hydrolases"/>
    <property type="match status" value="1"/>
</dbReference>
<evidence type="ECO:0000256" key="3">
    <source>
        <dbReference type="ARBA" id="ARBA00022741"/>
    </source>
</evidence>
<evidence type="ECO:0000256" key="2">
    <source>
        <dbReference type="ARBA" id="ARBA00022679"/>
    </source>
</evidence>